<evidence type="ECO:0000256" key="7">
    <source>
        <dbReference type="ARBA" id="ARBA00024731"/>
    </source>
</evidence>
<organism evidence="10 11">
    <name type="scientific">Cupriavidus cauae</name>
    <dbReference type="NCBI Taxonomy" id="2608999"/>
    <lineage>
        <taxon>Bacteria</taxon>
        <taxon>Pseudomonadati</taxon>
        <taxon>Pseudomonadota</taxon>
        <taxon>Betaproteobacteria</taxon>
        <taxon>Burkholderiales</taxon>
        <taxon>Burkholderiaceae</taxon>
        <taxon>Cupriavidus</taxon>
    </lineage>
</organism>
<dbReference type="Gene3D" id="3.30.70.870">
    <property type="entry name" value="Elongation Factor G (Translational Gtpase), domain 3"/>
    <property type="match status" value="1"/>
</dbReference>
<dbReference type="InterPro" id="IPR035649">
    <property type="entry name" value="EFG_V"/>
</dbReference>
<dbReference type="GO" id="GO:0005525">
    <property type="term" value="F:GTP binding"/>
    <property type="evidence" value="ECO:0007669"/>
    <property type="project" value="UniProtKB-UniRule"/>
</dbReference>
<evidence type="ECO:0000259" key="9">
    <source>
        <dbReference type="PROSITE" id="PS51722"/>
    </source>
</evidence>
<name>A0A5M8B490_9BURK</name>
<dbReference type="PANTHER" id="PTHR43261:SF1">
    <property type="entry name" value="RIBOSOME-RELEASING FACTOR 2, MITOCHONDRIAL"/>
    <property type="match status" value="1"/>
</dbReference>
<dbReference type="InterPro" id="IPR014721">
    <property type="entry name" value="Ribsml_uS5_D2-typ_fold_subgr"/>
</dbReference>
<dbReference type="InterPro" id="IPR041095">
    <property type="entry name" value="EFG_II"/>
</dbReference>
<dbReference type="HAMAP" id="MF_00054_B">
    <property type="entry name" value="EF_G_EF_2_B"/>
    <property type="match status" value="1"/>
</dbReference>
<dbReference type="FunFam" id="3.30.70.240:FF:000001">
    <property type="entry name" value="Elongation factor G"/>
    <property type="match status" value="1"/>
</dbReference>
<dbReference type="CDD" id="cd01434">
    <property type="entry name" value="EFG_mtEFG1_IV"/>
    <property type="match status" value="1"/>
</dbReference>
<keyword evidence="4 8" id="KW-0251">Elongation factor</keyword>
<feature type="binding site" evidence="8">
    <location>
        <begin position="88"/>
        <end position="92"/>
    </location>
    <ligand>
        <name>GTP</name>
        <dbReference type="ChEBI" id="CHEBI:37565"/>
    </ligand>
</feature>
<dbReference type="SUPFAM" id="SSF54980">
    <property type="entry name" value="EF-G C-terminal domain-like"/>
    <property type="match status" value="2"/>
</dbReference>
<dbReference type="PROSITE" id="PS51722">
    <property type="entry name" value="G_TR_2"/>
    <property type="match status" value="1"/>
</dbReference>
<evidence type="ECO:0000256" key="6">
    <source>
        <dbReference type="ARBA" id="ARBA00023134"/>
    </source>
</evidence>
<evidence type="ECO:0000256" key="2">
    <source>
        <dbReference type="ARBA" id="ARBA00017872"/>
    </source>
</evidence>
<dbReference type="GO" id="GO:0097216">
    <property type="term" value="F:guanosine tetraphosphate binding"/>
    <property type="evidence" value="ECO:0007669"/>
    <property type="project" value="UniProtKB-ARBA"/>
</dbReference>
<feature type="binding site" evidence="8">
    <location>
        <begin position="17"/>
        <end position="24"/>
    </location>
    <ligand>
        <name>GTP</name>
        <dbReference type="ChEBI" id="CHEBI:37565"/>
    </ligand>
</feature>
<dbReference type="SUPFAM" id="SSF52540">
    <property type="entry name" value="P-loop containing nucleoside triphosphate hydrolases"/>
    <property type="match status" value="1"/>
</dbReference>
<dbReference type="GO" id="GO:0003924">
    <property type="term" value="F:GTPase activity"/>
    <property type="evidence" value="ECO:0007669"/>
    <property type="project" value="InterPro"/>
</dbReference>
<dbReference type="GO" id="GO:0032790">
    <property type="term" value="P:ribosome disassembly"/>
    <property type="evidence" value="ECO:0007669"/>
    <property type="project" value="TreeGrafter"/>
</dbReference>
<dbReference type="InterPro" id="IPR005517">
    <property type="entry name" value="Transl_elong_EFG/EF2_IV"/>
</dbReference>
<dbReference type="CDD" id="cd04088">
    <property type="entry name" value="EFG_mtEFG_II"/>
    <property type="match status" value="1"/>
</dbReference>
<dbReference type="CDD" id="cd16262">
    <property type="entry name" value="EFG_III"/>
    <property type="match status" value="1"/>
</dbReference>
<feature type="domain" description="Tr-type G" evidence="9">
    <location>
        <begin position="8"/>
        <end position="290"/>
    </location>
</feature>
<dbReference type="Proteomes" id="UP000324324">
    <property type="component" value="Unassembled WGS sequence"/>
</dbReference>
<dbReference type="Pfam" id="PF00679">
    <property type="entry name" value="EFG_C"/>
    <property type="match status" value="1"/>
</dbReference>
<evidence type="ECO:0000256" key="4">
    <source>
        <dbReference type="ARBA" id="ARBA00022768"/>
    </source>
</evidence>
<keyword evidence="8" id="KW-0963">Cytoplasm</keyword>
<dbReference type="InterPro" id="IPR009022">
    <property type="entry name" value="EFG_III"/>
</dbReference>
<keyword evidence="6 8" id="KW-0342">GTP-binding</keyword>
<evidence type="ECO:0000256" key="1">
    <source>
        <dbReference type="ARBA" id="ARBA00005870"/>
    </source>
</evidence>
<evidence type="ECO:0000256" key="5">
    <source>
        <dbReference type="ARBA" id="ARBA00022917"/>
    </source>
</evidence>
<dbReference type="CDD" id="cd01886">
    <property type="entry name" value="EF-G"/>
    <property type="match status" value="1"/>
</dbReference>
<keyword evidence="11" id="KW-1185">Reference proteome</keyword>
<protein>
    <recommendedName>
        <fullName evidence="2 8">Elongation factor G</fullName>
        <shortName evidence="8">EF-G</shortName>
    </recommendedName>
</protein>
<dbReference type="FunFam" id="3.30.230.10:FF:000003">
    <property type="entry name" value="Elongation factor G"/>
    <property type="match status" value="1"/>
</dbReference>
<dbReference type="PANTHER" id="PTHR43261">
    <property type="entry name" value="TRANSLATION ELONGATION FACTOR G-RELATED"/>
    <property type="match status" value="1"/>
</dbReference>
<dbReference type="FunFam" id="2.40.30.10:FF:000006">
    <property type="entry name" value="Elongation factor G"/>
    <property type="match status" value="1"/>
</dbReference>
<comment type="caution">
    <text evidence="10">The sequence shown here is derived from an EMBL/GenBank/DDBJ whole genome shotgun (WGS) entry which is preliminary data.</text>
</comment>
<dbReference type="InterPro" id="IPR000795">
    <property type="entry name" value="T_Tr_GTP-bd_dom"/>
</dbReference>
<keyword evidence="3 8" id="KW-0547">Nucleotide-binding</keyword>
<evidence type="ECO:0000256" key="8">
    <source>
        <dbReference type="HAMAP-Rule" id="MF_00054"/>
    </source>
</evidence>
<dbReference type="Gene3D" id="3.40.50.300">
    <property type="entry name" value="P-loop containing nucleotide triphosphate hydrolases"/>
    <property type="match status" value="1"/>
</dbReference>
<dbReference type="InterPro" id="IPR009000">
    <property type="entry name" value="Transl_B-barrel_sf"/>
</dbReference>
<dbReference type="NCBIfam" id="TIGR00484">
    <property type="entry name" value="EF-G"/>
    <property type="match status" value="1"/>
</dbReference>
<dbReference type="SMART" id="SM00889">
    <property type="entry name" value="EFG_IV"/>
    <property type="match status" value="1"/>
</dbReference>
<sequence length="702" mass="77426">MARKTPIERYRNIGISAHIDAGKTTTTERILFYTGVNHKIGEVHDGAATMDWMEQEQERGITITSAATTAFWKGMAGNYPEHRFNIIDTPGHVDFTIEVERSMRVLDGACMVYCAVGGVQPQSETVWRQANKYGVPRLAFVNKMDRTGANFFKVYEQLKTRLKANPVPVVVPIGAEDGFQGVIDLLEMKAIIWDEASQGVKFEYKDIPAELQATADEWREKMVESAAEASEELMEKYLGGEELTRAEIVKALRDRTIACEIQPMLCGTAFKNKGVQRMLDAVIDFLPSPVDIPPVKGVDESDDEKKLERKADDNEKFSALAFKIMTDPFVGQLIFFRVYSGKINSGDTVYNPVKQKKERLGRILQMHANQREEIKEVLAGDIAAAVGLKDATTGDTLCDPSAPIVLERMVFPEPVISQAVEPKTKADQEKMGIALNRLAAEDPSFRVRTDEESGQTIISGMGELHLEILVDRMKREFGVEANIGAPQVAYRETIRKKAEDVEGKFVKQSGGRGQYGHAVITLEPQEPGKGFEFVDAIKGGVIPREYIPAVEKGISDTLQAGVLAGFPVVDVKVTLTFGSYHDVDSNENAFRMAGSMAFKEAMRKASPVLLEPMMAVEVETPEDYTGTVMGDLSSRRGIVQGMDDMVGGGKIIKAEVPLSEMFGYSTALRSATQGRATYTMEFKHYAEAPKNIAEAVMAAKGK</sequence>
<keyword evidence="5 8" id="KW-0648">Protein biosynthesis</keyword>
<dbReference type="InterPro" id="IPR035647">
    <property type="entry name" value="EFG_III/V"/>
</dbReference>
<dbReference type="InterPro" id="IPR004161">
    <property type="entry name" value="EFTu-like_2"/>
</dbReference>
<dbReference type="InterPro" id="IPR000640">
    <property type="entry name" value="EFG_V-like"/>
</dbReference>
<dbReference type="InterPro" id="IPR047872">
    <property type="entry name" value="EFG_IV"/>
</dbReference>
<dbReference type="SUPFAM" id="SSF50447">
    <property type="entry name" value="Translation proteins"/>
    <property type="match status" value="1"/>
</dbReference>
<dbReference type="InterPro" id="IPR020568">
    <property type="entry name" value="Ribosomal_Su5_D2-typ_SF"/>
</dbReference>
<dbReference type="FunFam" id="3.40.50.300:FF:000029">
    <property type="entry name" value="Elongation factor G"/>
    <property type="match status" value="1"/>
</dbReference>
<dbReference type="Pfam" id="PF03144">
    <property type="entry name" value="GTP_EFTU_D2"/>
    <property type="match status" value="1"/>
</dbReference>
<dbReference type="EMBL" id="VWRN01000022">
    <property type="protein sequence ID" value="KAA6128700.1"/>
    <property type="molecule type" value="Genomic_DNA"/>
</dbReference>
<dbReference type="CDD" id="cd03713">
    <property type="entry name" value="EFG_mtEFG_C"/>
    <property type="match status" value="1"/>
</dbReference>
<dbReference type="SMART" id="SM00838">
    <property type="entry name" value="EFG_C"/>
    <property type="match status" value="1"/>
</dbReference>
<evidence type="ECO:0000313" key="11">
    <source>
        <dbReference type="Proteomes" id="UP000324324"/>
    </source>
</evidence>
<accession>A0A5M8B490</accession>
<dbReference type="Pfam" id="PF00009">
    <property type="entry name" value="GTP_EFTU"/>
    <property type="match status" value="1"/>
</dbReference>
<dbReference type="InterPro" id="IPR005225">
    <property type="entry name" value="Small_GTP-bd"/>
</dbReference>
<dbReference type="Pfam" id="PF14492">
    <property type="entry name" value="EFG_III"/>
    <property type="match status" value="1"/>
</dbReference>
<dbReference type="Pfam" id="PF03764">
    <property type="entry name" value="EFG_IV"/>
    <property type="match status" value="1"/>
</dbReference>
<dbReference type="Gene3D" id="3.30.230.10">
    <property type="match status" value="1"/>
</dbReference>
<comment type="similarity">
    <text evidence="1 8">Belongs to the TRAFAC class translation factor GTPase superfamily. Classic translation factor GTPase family. EF-G/EF-2 subfamily.</text>
</comment>
<dbReference type="SUPFAM" id="SSF54211">
    <property type="entry name" value="Ribosomal protein S5 domain 2-like"/>
    <property type="match status" value="1"/>
</dbReference>
<dbReference type="NCBIfam" id="NF009381">
    <property type="entry name" value="PRK12740.1-5"/>
    <property type="match status" value="1"/>
</dbReference>
<dbReference type="PROSITE" id="PS00301">
    <property type="entry name" value="G_TR_1"/>
    <property type="match status" value="1"/>
</dbReference>
<dbReference type="PRINTS" id="PR00315">
    <property type="entry name" value="ELONGATNFCT"/>
</dbReference>
<feature type="binding site" evidence="8">
    <location>
        <begin position="142"/>
        <end position="145"/>
    </location>
    <ligand>
        <name>GTP</name>
        <dbReference type="ChEBI" id="CHEBI:37565"/>
    </ligand>
</feature>
<dbReference type="GO" id="GO:0003746">
    <property type="term" value="F:translation elongation factor activity"/>
    <property type="evidence" value="ECO:0007669"/>
    <property type="project" value="UniProtKB-UniRule"/>
</dbReference>
<evidence type="ECO:0000313" key="10">
    <source>
        <dbReference type="EMBL" id="KAA6128700.1"/>
    </source>
</evidence>
<proteinExistence type="inferred from homology"/>
<dbReference type="Gene3D" id="2.40.30.10">
    <property type="entry name" value="Translation factors"/>
    <property type="match status" value="1"/>
</dbReference>
<dbReference type="AlphaFoldDB" id="A0A5M8B490"/>
<evidence type="ECO:0000256" key="3">
    <source>
        <dbReference type="ARBA" id="ARBA00022741"/>
    </source>
</evidence>
<dbReference type="GO" id="GO:0005737">
    <property type="term" value="C:cytoplasm"/>
    <property type="evidence" value="ECO:0007669"/>
    <property type="project" value="UniProtKB-SubCell"/>
</dbReference>
<dbReference type="FunFam" id="3.30.70.870:FF:000001">
    <property type="entry name" value="Elongation factor G"/>
    <property type="match status" value="1"/>
</dbReference>
<dbReference type="InterPro" id="IPR027417">
    <property type="entry name" value="P-loop_NTPase"/>
</dbReference>
<dbReference type="InterPro" id="IPR031157">
    <property type="entry name" value="G_TR_CS"/>
</dbReference>
<reference evidence="10 11" key="1">
    <citation type="submission" date="2019-09" db="EMBL/GenBank/DDBJ databases">
        <title>Isolation of a novel species in the genus Cupriavidus from patients with sepsis using whole genome sequencing.</title>
        <authorList>
            <person name="Kweon O.J."/>
            <person name="Lee M.-K."/>
        </authorList>
    </citation>
    <scope>NUCLEOTIDE SEQUENCE [LARGE SCALE GENOMIC DNA]</scope>
    <source>
        <strain evidence="10 11">MKL-01</strain>
    </source>
</reference>
<dbReference type="InterPro" id="IPR004540">
    <property type="entry name" value="Transl_elong_EFG/EF2"/>
</dbReference>
<comment type="subcellular location">
    <subcellularLocation>
        <location evidence="8">Cytoplasm</location>
    </subcellularLocation>
</comment>
<gene>
    <name evidence="8 10" type="primary">fusA</name>
    <name evidence="10" type="ORF">F1599_07090</name>
</gene>
<dbReference type="RefSeq" id="WP_149319748.1">
    <property type="nucleotide sequence ID" value="NZ_CP080293.1"/>
</dbReference>
<dbReference type="NCBIfam" id="TIGR00231">
    <property type="entry name" value="small_GTP"/>
    <property type="match status" value="1"/>
</dbReference>
<comment type="function">
    <text evidence="7 8">Catalyzes the GTP-dependent ribosomal translocation step during translation elongation. During this step, the ribosome changes from the pre-translocational (PRE) to the post-translocational (POST) state as the newly formed A-site-bound peptidyl-tRNA and P-site-bound deacylated tRNA move to the P and E sites, respectively. Catalyzes the coordinated movement of the two tRNA molecules, the mRNA and conformational changes in the ribosome.</text>
</comment>
<dbReference type="Gene3D" id="3.30.70.240">
    <property type="match status" value="1"/>
</dbReference>